<gene>
    <name evidence="3" type="ORF">MP_TR7259_c0_g1_i1_g.20964</name>
</gene>
<evidence type="ECO:0000313" key="3">
    <source>
        <dbReference type="EMBL" id="JAU88132.1"/>
    </source>
</evidence>
<evidence type="ECO:0000259" key="2">
    <source>
        <dbReference type="Pfam" id="PF14244"/>
    </source>
</evidence>
<sequence>MSEVVAAATPPVYVFSASDNPGALISSVILKEDNYPEWSTELRNSLQAKQKLGLIDGSVPKPAADPELSQWLAANSMIIGWIRTSIDPKIRSTVSFVTDASTLWKNLGDRFSVGNGVRKQVLKDEIASCKQEGRSVLEYYGRLTKLWEELQNYRTSRTCECAAAPDIAKEREEDRVHQFLFGLDLPRFSNIRSAITGEDPLPSLNQVYSRVIREEQNLNIARSKEVEQTDTMGFSVHAKASPHVAAVSGSRFRNRSTLSCTHCRRQGHEMTECFLIHGYPDWYYEQNRGGSKNADNRDTRTMVDPHTVQRGGRPLRGVGRGRGRANNARAASTSTTSNDQIAQLISLLHSQRPNTSSEKLSGPFFEDFDWSG</sequence>
<proteinExistence type="predicted"/>
<organism evidence="3">
    <name type="scientific">Noccaea caerulescens</name>
    <name type="common">Alpine penny-cress</name>
    <name type="synonym">Thlaspi caerulescens</name>
    <dbReference type="NCBI Taxonomy" id="107243"/>
    <lineage>
        <taxon>Eukaryota</taxon>
        <taxon>Viridiplantae</taxon>
        <taxon>Streptophyta</taxon>
        <taxon>Embryophyta</taxon>
        <taxon>Tracheophyta</taxon>
        <taxon>Spermatophyta</taxon>
        <taxon>Magnoliopsida</taxon>
        <taxon>eudicotyledons</taxon>
        <taxon>Gunneridae</taxon>
        <taxon>Pentapetalae</taxon>
        <taxon>rosids</taxon>
        <taxon>malvids</taxon>
        <taxon>Brassicales</taxon>
        <taxon>Brassicaceae</taxon>
        <taxon>Coluteocarpeae</taxon>
        <taxon>Noccaea</taxon>
    </lineage>
</organism>
<dbReference type="Pfam" id="PF14244">
    <property type="entry name" value="Retrotran_gag_3"/>
    <property type="match status" value="1"/>
</dbReference>
<dbReference type="PANTHER" id="PTHR37610">
    <property type="entry name" value="CCHC-TYPE DOMAIN-CONTAINING PROTEIN"/>
    <property type="match status" value="1"/>
</dbReference>
<dbReference type="InterPro" id="IPR029472">
    <property type="entry name" value="Copia-like_N"/>
</dbReference>
<dbReference type="AlphaFoldDB" id="A0A1J3J8B5"/>
<protein>
    <recommendedName>
        <fullName evidence="2">Retrotransposon Copia-like N-terminal domain-containing protein</fullName>
    </recommendedName>
</protein>
<accession>A0A1J3J8B5</accession>
<dbReference type="PANTHER" id="PTHR37610:SF97">
    <property type="entry name" value="RETROTRANSPOSON GAG DOMAIN-CONTAINING PROTEIN"/>
    <property type="match status" value="1"/>
</dbReference>
<name>A0A1J3J8B5_NOCCA</name>
<feature type="region of interest" description="Disordered" evidence="1">
    <location>
        <begin position="304"/>
        <end position="338"/>
    </location>
</feature>
<reference evidence="3" key="1">
    <citation type="submission" date="2016-07" db="EMBL/GenBank/DDBJ databases">
        <title>De novo transcriptome assembly of four accessions of the metal hyperaccumulator plant Noccaea caerulescens.</title>
        <authorList>
            <person name="Blande D."/>
            <person name="Halimaa P."/>
            <person name="Tervahauta A.I."/>
            <person name="Aarts M.G."/>
            <person name="Karenlampi S.O."/>
        </authorList>
    </citation>
    <scope>NUCLEOTIDE SEQUENCE</scope>
</reference>
<dbReference type="EMBL" id="GEVM01017806">
    <property type="protein sequence ID" value="JAU88132.1"/>
    <property type="molecule type" value="Transcribed_RNA"/>
</dbReference>
<feature type="domain" description="Retrotransposon Copia-like N-terminal" evidence="2">
    <location>
        <begin position="17"/>
        <end position="63"/>
    </location>
</feature>
<evidence type="ECO:0000256" key="1">
    <source>
        <dbReference type="SAM" id="MobiDB-lite"/>
    </source>
</evidence>